<proteinExistence type="inferred from homology"/>
<reference evidence="10" key="2">
    <citation type="submission" date="2022-10" db="EMBL/GenBank/DDBJ databases">
        <authorList>
            <person name="Aronson H.S."/>
        </authorList>
    </citation>
    <scope>NUCLEOTIDE SEQUENCE</scope>
    <source>
        <strain evidence="10">RS19-109</strain>
    </source>
</reference>
<dbReference type="NCBIfam" id="NF002032">
    <property type="entry name" value="PRK00856.1"/>
    <property type="match status" value="1"/>
</dbReference>
<reference evidence="10" key="1">
    <citation type="journal article" date="2022" name="bioRxiv">
        <title>Thiovibrio frasassiensisgen. nov., sp. nov., an autotrophic, elemental sulfur disproportionating bacterium isolated from sulfidic karst sediment, and proposal of Thiovibrionaceae fam. nov.</title>
        <authorList>
            <person name="Aronson H."/>
            <person name="Thomas C."/>
            <person name="Bhattacharyya M."/>
            <person name="Eckstein S."/>
            <person name="Jensen S."/>
            <person name="Barco R."/>
            <person name="Macalady J."/>
            <person name="Amend J."/>
        </authorList>
    </citation>
    <scope>NUCLEOTIDE SEQUENCE</scope>
    <source>
        <strain evidence="10">RS19-109</strain>
    </source>
</reference>
<keyword evidence="11" id="KW-1185">Reference proteome</keyword>
<dbReference type="GO" id="GO:0006207">
    <property type="term" value="P:'de novo' pyrimidine nucleobase biosynthetic process"/>
    <property type="evidence" value="ECO:0007669"/>
    <property type="project" value="InterPro"/>
</dbReference>
<dbReference type="SUPFAM" id="SSF53671">
    <property type="entry name" value="Aspartate/ornithine carbamoyltransferase"/>
    <property type="match status" value="1"/>
</dbReference>
<dbReference type="InterPro" id="IPR036901">
    <property type="entry name" value="Asp/Orn_carbamoylTrfase_sf"/>
</dbReference>
<dbReference type="PROSITE" id="PS00097">
    <property type="entry name" value="CARBAMOYLTRANSFERASE"/>
    <property type="match status" value="1"/>
</dbReference>
<keyword evidence="3 7" id="KW-0808">Transferase</keyword>
<dbReference type="Pfam" id="PF02729">
    <property type="entry name" value="OTCace_N"/>
    <property type="match status" value="1"/>
</dbReference>
<sequence length="310" mass="33427">MDPEYRFSHKHVLGLADLSSEDIQAVLQTAESFKEISARSIKKVPTLRGKTIINFFFEPSTRTRLSFEVAAKRMSADTFNISNSGSSTVKGETLIDTARNLAAMNPDCIILRHPRSGAARLLADHVDVSVINAGDGTHEHPSQGLLDLMTVRQAKGEIAGLKIAIIGDIAHSRVAHSNIIGFSKMGASVTVCGPATLIPPGIEALGAQVSRSVMEAVDGADVIMALRIQKERQQDPLFPSLREYAKFFGVSQKVVDAAKPEVIIMHPGPINRGVELDPKLADGRRSVILEQVTNGVAVRMALIYLIMGGD</sequence>
<evidence type="ECO:0000256" key="4">
    <source>
        <dbReference type="ARBA" id="ARBA00022975"/>
    </source>
</evidence>
<dbReference type="Pfam" id="PF00185">
    <property type="entry name" value="OTCace"/>
    <property type="match status" value="1"/>
</dbReference>
<evidence type="ECO:0000259" key="9">
    <source>
        <dbReference type="Pfam" id="PF02729"/>
    </source>
</evidence>
<feature type="binding site" evidence="7">
    <location>
        <position position="62"/>
    </location>
    <ligand>
        <name>carbamoyl phosphate</name>
        <dbReference type="ChEBI" id="CHEBI:58228"/>
    </ligand>
</feature>
<keyword evidence="4 7" id="KW-0665">Pyrimidine biosynthesis</keyword>
<evidence type="ECO:0000313" key="10">
    <source>
        <dbReference type="EMBL" id="MDG4475353.1"/>
    </source>
</evidence>
<dbReference type="Gene3D" id="3.40.50.1370">
    <property type="entry name" value="Aspartate/ornithine carbamoyltransferase"/>
    <property type="match status" value="2"/>
</dbReference>
<dbReference type="RefSeq" id="WP_307632327.1">
    <property type="nucleotide sequence ID" value="NZ_JAPHEH010000001.1"/>
</dbReference>
<comment type="similarity">
    <text evidence="2 7">Belongs to the aspartate/ornithine carbamoyltransferase superfamily. ATCase family.</text>
</comment>
<name>A0A9X4MFH3_9BACT</name>
<evidence type="ECO:0000313" key="11">
    <source>
        <dbReference type="Proteomes" id="UP001154240"/>
    </source>
</evidence>
<dbReference type="Proteomes" id="UP001154240">
    <property type="component" value="Unassembled WGS sequence"/>
</dbReference>
<feature type="binding site" evidence="7">
    <location>
        <position position="112"/>
    </location>
    <ligand>
        <name>carbamoyl phosphate</name>
        <dbReference type="ChEBI" id="CHEBI:58228"/>
    </ligand>
</feature>
<dbReference type="NCBIfam" id="TIGR00670">
    <property type="entry name" value="asp_carb_tr"/>
    <property type="match status" value="1"/>
</dbReference>
<evidence type="ECO:0000256" key="6">
    <source>
        <dbReference type="ARBA" id="ARBA00048859"/>
    </source>
</evidence>
<dbReference type="AlphaFoldDB" id="A0A9X4MFH3"/>
<dbReference type="PANTHER" id="PTHR45753:SF6">
    <property type="entry name" value="ASPARTATE CARBAMOYLTRANSFERASE"/>
    <property type="match status" value="1"/>
</dbReference>
<feature type="domain" description="Aspartate/ornithine carbamoyltransferase Asp/Orn-binding" evidence="8">
    <location>
        <begin position="160"/>
        <end position="305"/>
    </location>
</feature>
<accession>A0A9X4MFH3</accession>
<dbReference type="PRINTS" id="PR00100">
    <property type="entry name" value="AOTCASE"/>
</dbReference>
<comment type="subunit">
    <text evidence="7">Heterododecamer (2C3:3R2) of six catalytic PyrB chains organized as two trimers (C3), and six regulatory PyrI chains organized as three dimers (R2).</text>
</comment>
<feature type="binding site" evidence="7">
    <location>
        <position position="140"/>
    </location>
    <ligand>
        <name>carbamoyl phosphate</name>
        <dbReference type="ChEBI" id="CHEBI:58228"/>
    </ligand>
</feature>
<dbReference type="GO" id="GO:0044205">
    <property type="term" value="P:'de novo' UMP biosynthetic process"/>
    <property type="evidence" value="ECO:0007669"/>
    <property type="project" value="UniProtKB-UniRule"/>
</dbReference>
<comment type="function">
    <text evidence="5 7">Catalyzes the condensation of carbamoyl phosphate and aspartate to form carbamoyl aspartate and inorganic phosphate, the committed step in the de novo pyrimidine nucleotide biosynthesis pathway.</text>
</comment>
<evidence type="ECO:0000256" key="3">
    <source>
        <dbReference type="ARBA" id="ARBA00022679"/>
    </source>
</evidence>
<evidence type="ECO:0000256" key="5">
    <source>
        <dbReference type="ARBA" id="ARBA00043884"/>
    </source>
</evidence>
<comment type="pathway">
    <text evidence="1 7">Pyrimidine metabolism; UMP biosynthesis via de novo pathway; (S)-dihydroorotate from bicarbonate: step 2/3.</text>
</comment>
<comment type="caution">
    <text evidence="10">The sequence shown here is derived from an EMBL/GenBank/DDBJ whole genome shotgun (WGS) entry which is preliminary data.</text>
</comment>
<feature type="binding site" evidence="7">
    <location>
        <position position="173"/>
    </location>
    <ligand>
        <name>L-aspartate</name>
        <dbReference type="ChEBI" id="CHEBI:29991"/>
    </ligand>
</feature>
<protein>
    <recommendedName>
        <fullName evidence="7">Aspartate carbamoyltransferase</fullName>
        <ecNumber evidence="7">2.1.3.2</ecNumber>
    </recommendedName>
    <alternativeName>
        <fullName evidence="7">Aspartate transcarbamylase</fullName>
        <shortName evidence="7">ATCase</shortName>
    </alternativeName>
</protein>
<evidence type="ECO:0000259" key="8">
    <source>
        <dbReference type="Pfam" id="PF00185"/>
    </source>
</evidence>
<evidence type="ECO:0000256" key="2">
    <source>
        <dbReference type="ARBA" id="ARBA00008896"/>
    </source>
</evidence>
<dbReference type="InterPro" id="IPR006130">
    <property type="entry name" value="Asp/Orn_carbamoylTrfase"/>
</dbReference>
<feature type="binding site" evidence="7">
    <location>
        <position position="268"/>
    </location>
    <ligand>
        <name>carbamoyl phosphate</name>
        <dbReference type="ChEBI" id="CHEBI:58228"/>
    </ligand>
</feature>
<evidence type="ECO:0000256" key="1">
    <source>
        <dbReference type="ARBA" id="ARBA00004852"/>
    </source>
</evidence>
<dbReference type="GO" id="GO:0016597">
    <property type="term" value="F:amino acid binding"/>
    <property type="evidence" value="ECO:0007669"/>
    <property type="project" value="InterPro"/>
</dbReference>
<dbReference type="GO" id="GO:0006520">
    <property type="term" value="P:amino acid metabolic process"/>
    <property type="evidence" value="ECO:0007669"/>
    <property type="project" value="InterPro"/>
</dbReference>
<evidence type="ECO:0000256" key="7">
    <source>
        <dbReference type="HAMAP-Rule" id="MF_00001"/>
    </source>
</evidence>
<dbReference type="InterPro" id="IPR006132">
    <property type="entry name" value="Asp/Orn_carbamoyltranf_P-bd"/>
</dbReference>
<comment type="catalytic activity">
    <reaction evidence="6 7">
        <text>carbamoyl phosphate + L-aspartate = N-carbamoyl-L-aspartate + phosphate + H(+)</text>
        <dbReference type="Rhea" id="RHEA:20013"/>
        <dbReference type="ChEBI" id="CHEBI:15378"/>
        <dbReference type="ChEBI" id="CHEBI:29991"/>
        <dbReference type="ChEBI" id="CHEBI:32814"/>
        <dbReference type="ChEBI" id="CHEBI:43474"/>
        <dbReference type="ChEBI" id="CHEBI:58228"/>
        <dbReference type="EC" id="2.1.3.2"/>
    </reaction>
</comment>
<feature type="binding site" evidence="7">
    <location>
        <position position="90"/>
    </location>
    <ligand>
        <name>L-aspartate</name>
        <dbReference type="ChEBI" id="CHEBI:29991"/>
    </ligand>
</feature>
<feature type="binding site" evidence="7">
    <location>
        <position position="269"/>
    </location>
    <ligand>
        <name>carbamoyl phosphate</name>
        <dbReference type="ChEBI" id="CHEBI:58228"/>
    </ligand>
</feature>
<dbReference type="InterPro" id="IPR002082">
    <property type="entry name" value="Asp_carbamoyltransf"/>
</dbReference>
<dbReference type="PRINTS" id="PR00101">
    <property type="entry name" value="ATCASE"/>
</dbReference>
<feature type="binding site" evidence="7">
    <location>
        <position position="227"/>
    </location>
    <ligand>
        <name>L-aspartate</name>
        <dbReference type="ChEBI" id="CHEBI:29991"/>
    </ligand>
</feature>
<dbReference type="GO" id="GO:0004070">
    <property type="term" value="F:aspartate carbamoyltransferase activity"/>
    <property type="evidence" value="ECO:0007669"/>
    <property type="project" value="UniProtKB-UniRule"/>
</dbReference>
<feature type="binding site" evidence="7">
    <location>
        <position position="63"/>
    </location>
    <ligand>
        <name>carbamoyl phosphate</name>
        <dbReference type="ChEBI" id="CHEBI:58228"/>
    </ligand>
</feature>
<dbReference type="EC" id="2.1.3.2" evidence="7"/>
<dbReference type="EMBL" id="JAPHEH010000001">
    <property type="protein sequence ID" value="MDG4475353.1"/>
    <property type="molecule type" value="Genomic_DNA"/>
</dbReference>
<gene>
    <name evidence="7" type="primary">pyrB</name>
    <name evidence="10" type="ORF">OLX77_04155</name>
</gene>
<dbReference type="PANTHER" id="PTHR45753">
    <property type="entry name" value="ORNITHINE CARBAMOYLTRANSFERASE, MITOCHONDRIAL"/>
    <property type="match status" value="1"/>
</dbReference>
<organism evidence="10 11">
    <name type="scientific">Thiovibrio frasassiensis</name>
    <dbReference type="NCBI Taxonomy" id="2984131"/>
    <lineage>
        <taxon>Bacteria</taxon>
        <taxon>Pseudomonadati</taxon>
        <taxon>Thermodesulfobacteriota</taxon>
        <taxon>Desulfobulbia</taxon>
        <taxon>Desulfobulbales</taxon>
        <taxon>Thiovibrionaceae</taxon>
        <taxon>Thiovibrio</taxon>
    </lineage>
</organism>
<dbReference type="GO" id="GO:0005829">
    <property type="term" value="C:cytosol"/>
    <property type="evidence" value="ECO:0007669"/>
    <property type="project" value="TreeGrafter"/>
</dbReference>
<dbReference type="InterPro" id="IPR006131">
    <property type="entry name" value="Asp_carbamoyltransf_Asp/Orn-bd"/>
</dbReference>
<feature type="binding site" evidence="7">
    <location>
        <position position="143"/>
    </location>
    <ligand>
        <name>carbamoyl phosphate</name>
        <dbReference type="ChEBI" id="CHEBI:58228"/>
    </ligand>
</feature>
<dbReference type="HAMAP" id="MF_00001">
    <property type="entry name" value="Asp_carb_tr"/>
    <property type="match status" value="1"/>
</dbReference>
<feature type="domain" description="Aspartate/ornithine carbamoyltransferase carbamoyl-P binding" evidence="9">
    <location>
        <begin position="10"/>
        <end position="153"/>
    </location>
</feature>